<gene>
    <name evidence="1" type="ORF">PSNMU_V1.4_AUG-EV-PASAV3_0036700</name>
</gene>
<dbReference type="EMBL" id="CAACVS010000107">
    <property type="protein sequence ID" value="VEU36896.1"/>
    <property type="molecule type" value="Genomic_DNA"/>
</dbReference>
<proteinExistence type="predicted"/>
<dbReference type="Gene3D" id="2.60.120.620">
    <property type="entry name" value="q2cbj1_9rhob like domain"/>
    <property type="match status" value="1"/>
</dbReference>
<name>A0A448Z495_9STRA</name>
<accession>A0A448Z495</accession>
<dbReference type="OrthoDB" id="420380at2759"/>
<protein>
    <submittedName>
        <fullName evidence="1">Uncharacterized protein</fullName>
    </submittedName>
</protein>
<dbReference type="AlphaFoldDB" id="A0A448Z495"/>
<sequence length="298" mass="33233">MSEPDIMNGADFSLNSFVSHEFELREKPSPSTGVCKSEDKTCSSAFFAVSENADQVVTVHEGLEIEFLDDQVRAQLKARGIMGTCETKAKDRLQKAGTNKEMIEDAMDGLVKCVESELTISLSKASEELAFESKIRTNMASMMENYTCVDTELNSTEPVRESRWRGARDRKGRDVQVLLDRPASKIMFVKDFISQAECDAMAEAAAPKLHKASVADGKGGSKFSEHRKAMQAGIKVDWEKEHEGNHIAVLSRRVYDFTNYILNLGIAEHGQEDLMSIQYFGRGLNDTEPDRYTPHCDG</sequence>
<organism evidence="1 2">
    <name type="scientific">Pseudo-nitzschia multistriata</name>
    <dbReference type="NCBI Taxonomy" id="183589"/>
    <lineage>
        <taxon>Eukaryota</taxon>
        <taxon>Sar</taxon>
        <taxon>Stramenopiles</taxon>
        <taxon>Ochrophyta</taxon>
        <taxon>Bacillariophyta</taxon>
        <taxon>Bacillariophyceae</taxon>
        <taxon>Bacillariophycidae</taxon>
        <taxon>Bacillariales</taxon>
        <taxon>Bacillariaceae</taxon>
        <taxon>Pseudo-nitzschia</taxon>
    </lineage>
</organism>
<keyword evidence="2" id="KW-1185">Reference proteome</keyword>
<dbReference type="Proteomes" id="UP000291116">
    <property type="component" value="Unassembled WGS sequence"/>
</dbReference>
<reference evidence="1 2" key="1">
    <citation type="submission" date="2019-01" db="EMBL/GenBank/DDBJ databases">
        <authorList>
            <person name="Ferrante I. M."/>
        </authorList>
    </citation>
    <scope>NUCLEOTIDE SEQUENCE [LARGE SCALE GENOMIC DNA]</scope>
    <source>
        <strain evidence="1 2">B856</strain>
    </source>
</reference>
<evidence type="ECO:0000313" key="1">
    <source>
        <dbReference type="EMBL" id="VEU36896.1"/>
    </source>
</evidence>
<evidence type="ECO:0000313" key="2">
    <source>
        <dbReference type="Proteomes" id="UP000291116"/>
    </source>
</evidence>